<evidence type="ECO:0000256" key="3">
    <source>
        <dbReference type="ARBA" id="ARBA00023004"/>
    </source>
</evidence>
<reference evidence="6 7" key="1">
    <citation type="journal article" date="2020" name="Front. Microbiol.">
        <title>Single-cell genomics of novel Actinobacteria with the Wood-Ljungdahl pathway discovered in a serpentinizing system.</title>
        <authorList>
            <person name="Merino N."/>
            <person name="Kawai M."/>
            <person name="Boyd E.S."/>
            <person name="Colman D.R."/>
            <person name="McGlynn S.E."/>
            <person name="Nealson K.H."/>
            <person name="Kurokawa K."/>
            <person name="Hongoh Y."/>
        </authorList>
    </citation>
    <scope>NUCLEOTIDE SEQUENCE [LARGE SCALE GENOMIC DNA]</scope>
    <source>
        <strain evidence="6 7">S06</strain>
    </source>
</reference>
<keyword evidence="3" id="KW-0408">Iron</keyword>
<dbReference type="PROSITE" id="PS00198">
    <property type="entry name" value="4FE4S_FER_1"/>
    <property type="match status" value="1"/>
</dbReference>
<keyword evidence="4" id="KW-0411">Iron-sulfur</keyword>
<dbReference type="InterPro" id="IPR017900">
    <property type="entry name" value="4Fe4S_Fe_S_CS"/>
</dbReference>
<dbReference type="EMBL" id="BLRV01000084">
    <property type="protein sequence ID" value="GFP21693.1"/>
    <property type="molecule type" value="Genomic_DNA"/>
</dbReference>
<name>A0A6V8NNK4_9ACTN</name>
<evidence type="ECO:0000256" key="2">
    <source>
        <dbReference type="ARBA" id="ARBA00022723"/>
    </source>
</evidence>
<dbReference type="SUPFAM" id="SSF54862">
    <property type="entry name" value="4Fe-4S ferredoxins"/>
    <property type="match status" value="1"/>
</dbReference>
<evidence type="ECO:0000313" key="6">
    <source>
        <dbReference type="EMBL" id="GFP21693.1"/>
    </source>
</evidence>
<sequence length="369" mass="39888">MASKVYFTTARTRSGRNLLDKTASLFERAGFGKFIQKDDLVAIKLHIGEPGNLTFLQPPLVRRVVEKIKEKGGKPFLTDSNTLYGGYRSNAVDHMESALKNGFSYETVGAPFIVADGLRGQEYEVVSIDGVRLKEARIGAALARADAMIALTHFKGHGATGFGGALKNVGMGGACRAGKQIQHSSLKPRIDQSKCTGCKRCVKVCPEEAIALDEAKKAFIDYSLCIGCAECTITCLEGAIAVNWDQGEEGSLQERMAEYTLGVVVTKPGKCGFMNFLLNISPDCDCPGWSDVPIVPNLGILASTDPIAIDQASVDLVNSAPGLPDSRLGDQLRASDKFAVVHKIDWSYQLKHGEKIGLGNREYELIEIK</sequence>
<proteinExistence type="predicted"/>
<evidence type="ECO:0000256" key="1">
    <source>
        <dbReference type="ARBA" id="ARBA00022485"/>
    </source>
</evidence>
<dbReference type="GO" id="GO:0046872">
    <property type="term" value="F:metal ion binding"/>
    <property type="evidence" value="ECO:0007669"/>
    <property type="project" value="UniProtKB-KW"/>
</dbReference>
<gene>
    <name evidence="6" type="ORF">HKBW3S06_00920</name>
</gene>
<dbReference type="Pfam" id="PF04015">
    <property type="entry name" value="DUF362"/>
    <property type="match status" value="1"/>
</dbReference>
<feature type="domain" description="4Fe-4S ferredoxin-type" evidence="5">
    <location>
        <begin position="216"/>
        <end position="245"/>
    </location>
</feature>
<dbReference type="Gene3D" id="3.30.70.20">
    <property type="match status" value="1"/>
</dbReference>
<dbReference type="InterPro" id="IPR017896">
    <property type="entry name" value="4Fe4S_Fe-S-bd"/>
</dbReference>
<evidence type="ECO:0000313" key="7">
    <source>
        <dbReference type="Proteomes" id="UP000580051"/>
    </source>
</evidence>
<keyword evidence="1" id="KW-0004">4Fe-4S</keyword>
<dbReference type="PROSITE" id="PS51379">
    <property type="entry name" value="4FE4S_FER_2"/>
    <property type="match status" value="2"/>
</dbReference>
<comment type="caution">
    <text evidence="6">The sequence shown here is derived from an EMBL/GenBank/DDBJ whole genome shotgun (WGS) entry which is preliminary data.</text>
</comment>
<dbReference type="PANTHER" id="PTHR43687:SF1">
    <property type="entry name" value="FERREDOXIN III"/>
    <property type="match status" value="1"/>
</dbReference>
<dbReference type="InterPro" id="IPR050572">
    <property type="entry name" value="Fe-S_Ferredoxin"/>
</dbReference>
<feature type="domain" description="4Fe-4S ferredoxin-type" evidence="5">
    <location>
        <begin position="186"/>
        <end position="215"/>
    </location>
</feature>
<dbReference type="PANTHER" id="PTHR43687">
    <property type="entry name" value="ADENYLYLSULFATE REDUCTASE, BETA SUBUNIT"/>
    <property type="match status" value="1"/>
</dbReference>
<protein>
    <recommendedName>
        <fullName evidence="5">4Fe-4S ferredoxin-type domain-containing protein</fullName>
    </recommendedName>
</protein>
<dbReference type="AlphaFoldDB" id="A0A6V8NNK4"/>
<dbReference type="Pfam" id="PF12838">
    <property type="entry name" value="Fer4_7"/>
    <property type="match status" value="1"/>
</dbReference>
<dbReference type="Proteomes" id="UP000580051">
    <property type="component" value="Unassembled WGS sequence"/>
</dbReference>
<dbReference type="InterPro" id="IPR007160">
    <property type="entry name" value="DUF362"/>
</dbReference>
<keyword evidence="2" id="KW-0479">Metal-binding</keyword>
<organism evidence="6 7">
    <name type="scientific">Candidatus Hakubella thermalkaliphila</name>
    <dbReference type="NCBI Taxonomy" id="2754717"/>
    <lineage>
        <taxon>Bacteria</taxon>
        <taxon>Bacillati</taxon>
        <taxon>Actinomycetota</taxon>
        <taxon>Actinomycetota incertae sedis</taxon>
        <taxon>Candidatus Hakubellales</taxon>
        <taxon>Candidatus Hakubellaceae</taxon>
        <taxon>Candidatus Hakubella</taxon>
    </lineage>
</organism>
<accession>A0A6V8NNK4</accession>
<evidence type="ECO:0000259" key="5">
    <source>
        <dbReference type="PROSITE" id="PS51379"/>
    </source>
</evidence>
<dbReference type="RefSeq" id="WP_176226797.1">
    <property type="nucleotide sequence ID" value="NZ_BLRV01000084.1"/>
</dbReference>
<evidence type="ECO:0000256" key="4">
    <source>
        <dbReference type="ARBA" id="ARBA00023014"/>
    </source>
</evidence>
<dbReference type="GO" id="GO:0051539">
    <property type="term" value="F:4 iron, 4 sulfur cluster binding"/>
    <property type="evidence" value="ECO:0007669"/>
    <property type="project" value="UniProtKB-KW"/>
</dbReference>